<feature type="signal peptide" evidence="2">
    <location>
        <begin position="1"/>
        <end position="18"/>
    </location>
</feature>
<dbReference type="EMBL" id="JACICC010000005">
    <property type="protein sequence ID" value="MBB3810163.1"/>
    <property type="molecule type" value="Genomic_DNA"/>
</dbReference>
<dbReference type="Proteomes" id="UP000537592">
    <property type="component" value="Unassembled WGS sequence"/>
</dbReference>
<protein>
    <submittedName>
        <fullName evidence="3">Uncharacterized protein</fullName>
    </submittedName>
</protein>
<keyword evidence="4" id="KW-1185">Reference proteome</keyword>
<name>A0A7W5Z4Y6_9HYPH</name>
<feature type="region of interest" description="Disordered" evidence="1">
    <location>
        <begin position="32"/>
        <end position="55"/>
    </location>
</feature>
<sequence length="55" mass="5824">MLRLVSVLSLALITGALAGCAGLTLTPQQRAERQAGVPEYVQVQTRTAGPTDPFR</sequence>
<proteinExistence type="predicted"/>
<comment type="caution">
    <text evidence="3">The sequence shown here is derived from an EMBL/GenBank/DDBJ whole genome shotgun (WGS) entry which is preliminary data.</text>
</comment>
<feature type="chain" id="PRO_5030713440" evidence="2">
    <location>
        <begin position="19"/>
        <end position="55"/>
    </location>
</feature>
<dbReference type="RefSeq" id="WP_183752971.1">
    <property type="nucleotide sequence ID" value="NZ_JACICC010000005.1"/>
</dbReference>
<reference evidence="3 4" key="1">
    <citation type="submission" date="2020-08" db="EMBL/GenBank/DDBJ databases">
        <title>Genomic Encyclopedia of Type Strains, Phase IV (KMG-IV): sequencing the most valuable type-strain genomes for metagenomic binning, comparative biology and taxonomic classification.</title>
        <authorList>
            <person name="Goeker M."/>
        </authorList>
    </citation>
    <scope>NUCLEOTIDE SEQUENCE [LARGE SCALE GENOMIC DNA]</scope>
    <source>
        <strain evidence="3 4">DSM 28760</strain>
    </source>
</reference>
<gene>
    <name evidence="3" type="ORF">FHS81_002259</name>
</gene>
<accession>A0A7W5Z4Y6</accession>
<keyword evidence="2" id="KW-0732">Signal</keyword>
<evidence type="ECO:0000313" key="3">
    <source>
        <dbReference type="EMBL" id="MBB3810163.1"/>
    </source>
</evidence>
<dbReference type="PROSITE" id="PS51257">
    <property type="entry name" value="PROKAR_LIPOPROTEIN"/>
    <property type="match status" value="1"/>
</dbReference>
<organism evidence="3 4">
    <name type="scientific">Pseudochelatococcus contaminans</name>
    <dbReference type="NCBI Taxonomy" id="1538103"/>
    <lineage>
        <taxon>Bacteria</taxon>
        <taxon>Pseudomonadati</taxon>
        <taxon>Pseudomonadota</taxon>
        <taxon>Alphaproteobacteria</taxon>
        <taxon>Hyphomicrobiales</taxon>
        <taxon>Chelatococcaceae</taxon>
        <taxon>Pseudochelatococcus</taxon>
    </lineage>
</organism>
<evidence type="ECO:0000256" key="1">
    <source>
        <dbReference type="SAM" id="MobiDB-lite"/>
    </source>
</evidence>
<evidence type="ECO:0000313" key="4">
    <source>
        <dbReference type="Proteomes" id="UP000537592"/>
    </source>
</evidence>
<dbReference type="AlphaFoldDB" id="A0A7W5Z4Y6"/>
<evidence type="ECO:0000256" key="2">
    <source>
        <dbReference type="SAM" id="SignalP"/>
    </source>
</evidence>